<feature type="region of interest" description="Disordered" evidence="9">
    <location>
        <begin position="287"/>
        <end position="317"/>
    </location>
</feature>
<keyword evidence="14" id="KW-1185">Reference proteome</keyword>
<dbReference type="AlphaFoldDB" id="A0A8B7D4D6"/>
<feature type="domain" description="Post-SET" evidence="12">
    <location>
        <begin position="1084"/>
        <end position="1100"/>
    </location>
</feature>
<sequence>MLEVAAPAVPVKYKQRKVSAIRQWPKGCGPLATVANPKPITELEASVELDRIGVSNSNKRPRPDDAVELPAVGEEEAAPLERGDKVGSLMILKQEAAELTSMAEILEPKDVNSLKGLEYLGDETKKEEMGAKIFPEPVGIVHSRTYPPPKRRMISAVRDFPVGCGGNAPLMSKEEALDIVPTDPCKNKSVDEKRKCLVNQQLMMEDPAKVVSADEVVDSLVKRNDSEKIQEDDQEIIDDGQAAPAKGNILDREKQHVVKQPLAVEVPNMDAYTDEAVDGMVKRNDTKKIQQSNQETSSEAHDKPASALSKGKSMDGMKMPVVNPSLAVKGLDKAIPTKKVDNERRGHDYKLNQETFKETSDKFQAKTALKSCMKEDILTEHREKKKLSEAAYERKSEGCNMKLVNENLQIAGAQKRKPSSLVERSQFGEDRKSVGKAVDKLSAKLQKDNKNIKRKFPDKQVNEDCGTSAQSQEYETLEARGDRLIVQCLLAAQNCPWRHGRKSHASLSVTPRGKVKKEEKMLSKKLALKGPKEKEDLVPRSEENEKALTIYRIPNEFSVTITPVIPSNWNNNNTGSEDITARHKVKKALRLFQLVCRKLLQNEESKSKQIGKVKRVDLMASGILKENKEWVNTGESILGNVPGVEVGDEFHYRVELSIVGIHRPFQGGIDSVKLNGKPVATSIVASGGYPDDTDSSDADVLIYSGAGGNPGGGDKQAGDQKLERGNLALKNSIDSRTPVRVIYGYKESKGSDSYDARAKIISTFTYDGLYFVERYWQERGPNGFLVFKFQLRRMPNQPVVGLQEVKRSMKSKVREGLRLRDISEGKEKIPICAINTIDDDEQPPPFKYITKTIYPSWYVKTPPKGCDCTGGCSDSNKCACAVKNGGEIPFNFNGAIVQAKPLVFECGPSCRCPPSCHNRVSQHGINIQLEIFKTRSRGWGVRSINSIPSGSFICEYVGELLQDTEAERRNNDEYLFDIGHNYDDQSLWEGLPSLIPGLQSSSNCETVEDVGFTIDAAKYGNVGRFINHSCSPNLYAQNVLYDHDDKRMPHIMFFAADNIPPLQELTYHYNYMLDQVRDSEGNIKRKDCYCGSAECSGRLY</sequence>
<feature type="domain" description="YDG" evidence="13">
    <location>
        <begin position="639"/>
        <end position="793"/>
    </location>
</feature>
<dbReference type="GO" id="GO:0008270">
    <property type="term" value="F:zinc ion binding"/>
    <property type="evidence" value="ECO:0007669"/>
    <property type="project" value="InterPro"/>
</dbReference>
<dbReference type="OrthoDB" id="5792673at2759"/>
<dbReference type="GO" id="GO:0003690">
    <property type="term" value="F:double-stranded DNA binding"/>
    <property type="evidence" value="ECO:0007669"/>
    <property type="project" value="TreeGrafter"/>
</dbReference>
<dbReference type="PROSITE" id="PS50867">
    <property type="entry name" value="PRE_SET"/>
    <property type="match status" value="1"/>
</dbReference>
<organism evidence="14 15">
    <name type="scientific">Phoenix dactylifera</name>
    <name type="common">Date palm</name>
    <dbReference type="NCBI Taxonomy" id="42345"/>
    <lineage>
        <taxon>Eukaryota</taxon>
        <taxon>Viridiplantae</taxon>
        <taxon>Streptophyta</taxon>
        <taxon>Embryophyta</taxon>
        <taxon>Tracheophyta</taxon>
        <taxon>Spermatophyta</taxon>
        <taxon>Magnoliopsida</taxon>
        <taxon>Liliopsida</taxon>
        <taxon>Arecaceae</taxon>
        <taxon>Coryphoideae</taxon>
        <taxon>Phoeniceae</taxon>
        <taxon>Phoenix</taxon>
    </lineage>
</organism>
<evidence type="ECO:0000256" key="9">
    <source>
        <dbReference type="SAM" id="MobiDB-lite"/>
    </source>
</evidence>
<dbReference type="GO" id="GO:0042054">
    <property type="term" value="F:histone methyltransferase activity"/>
    <property type="evidence" value="ECO:0007669"/>
    <property type="project" value="InterPro"/>
</dbReference>
<evidence type="ECO:0000256" key="1">
    <source>
        <dbReference type="ARBA" id="ARBA00004286"/>
    </source>
</evidence>
<dbReference type="CDD" id="cd10545">
    <property type="entry name" value="SET_AtSUVH-like"/>
    <property type="match status" value="1"/>
</dbReference>
<dbReference type="InterPro" id="IPR007728">
    <property type="entry name" value="Pre-SET_dom"/>
</dbReference>
<dbReference type="InterPro" id="IPR015947">
    <property type="entry name" value="PUA-like_sf"/>
</dbReference>
<reference evidence="15" key="2">
    <citation type="submission" date="2025-08" db="UniProtKB">
        <authorList>
            <consortium name="RefSeq"/>
        </authorList>
    </citation>
    <scope>IDENTIFICATION</scope>
    <source>
        <tissue evidence="15">Young leaves</tissue>
    </source>
</reference>
<dbReference type="KEGG" id="pda:103723719"/>
<evidence type="ECO:0000256" key="8">
    <source>
        <dbReference type="PROSITE-ProRule" id="PRU00358"/>
    </source>
</evidence>
<feature type="domain" description="SET" evidence="10">
    <location>
        <begin position="927"/>
        <end position="1070"/>
    </location>
</feature>
<dbReference type="PROSITE" id="PS50280">
    <property type="entry name" value="SET"/>
    <property type="match status" value="1"/>
</dbReference>
<evidence type="ECO:0000256" key="2">
    <source>
        <dbReference type="ARBA" id="ARBA00022454"/>
    </source>
</evidence>
<dbReference type="SMART" id="SM00317">
    <property type="entry name" value="SET"/>
    <property type="match status" value="1"/>
</dbReference>
<gene>
    <name evidence="15" type="primary">LOC103723719</name>
</gene>
<evidence type="ECO:0000259" key="11">
    <source>
        <dbReference type="PROSITE" id="PS50867"/>
    </source>
</evidence>
<keyword evidence="4" id="KW-0808">Transferase</keyword>
<evidence type="ECO:0000259" key="10">
    <source>
        <dbReference type="PROSITE" id="PS50280"/>
    </source>
</evidence>
<comment type="subcellular location">
    <subcellularLocation>
        <location evidence="1">Chromosome</location>
    </subcellularLocation>
    <subcellularLocation>
        <location evidence="8">Nucleus</location>
    </subcellularLocation>
</comment>
<dbReference type="SMART" id="SM00466">
    <property type="entry name" value="SRA"/>
    <property type="match status" value="1"/>
</dbReference>
<dbReference type="GO" id="GO:0032259">
    <property type="term" value="P:methylation"/>
    <property type="evidence" value="ECO:0007669"/>
    <property type="project" value="UniProtKB-KW"/>
</dbReference>
<evidence type="ECO:0000256" key="3">
    <source>
        <dbReference type="ARBA" id="ARBA00022603"/>
    </source>
</evidence>
<keyword evidence="6" id="KW-0156">Chromatin regulator</keyword>
<dbReference type="InterPro" id="IPR046341">
    <property type="entry name" value="SET_dom_sf"/>
</dbReference>
<dbReference type="InterPro" id="IPR036987">
    <property type="entry name" value="SRA-YDG_sf"/>
</dbReference>
<protein>
    <submittedName>
        <fullName evidence="15">Uncharacterized protein LOC103723719</fullName>
    </submittedName>
</protein>
<dbReference type="RefSeq" id="XP_008812955.2">
    <property type="nucleotide sequence ID" value="XM_008814733.4"/>
</dbReference>
<dbReference type="SUPFAM" id="SSF82199">
    <property type="entry name" value="SET domain"/>
    <property type="match status" value="1"/>
</dbReference>
<feature type="domain" description="Pre-SET" evidence="11">
    <location>
        <begin position="864"/>
        <end position="924"/>
    </location>
</feature>
<dbReference type="InterPro" id="IPR025794">
    <property type="entry name" value="H3-K9-MeTrfase_plant"/>
</dbReference>
<dbReference type="PANTHER" id="PTHR45660:SF46">
    <property type="entry name" value="HISTONE-LYSINE N-METHYLTRANSFERASE, H3 LYSINE-9 SPECIFIC SUVH6"/>
    <property type="match status" value="1"/>
</dbReference>
<evidence type="ECO:0000313" key="14">
    <source>
        <dbReference type="Proteomes" id="UP000228380"/>
    </source>
</evidence>
<keyword evidence="3" id="KW-0489">Methyltransferase</keyword>
<accession>A0A8B7D4D6</accession>
<evidence type="ECO:0000313" key="15">
    <source>
        <dbReference type="RefSeq" id="XP_008812955.2"/>
    </source>
</evidence>
<dbReference type="SUPFAM" id="SSF88697">
    <property type="entry name" value="PUA domain-like"/>
    <property type="match status" value="1"/>
</dbReference>
<feature type="region of interest" description="Disordered" evidence="9">
    <location>
        <begin position="53"/>
        <end position="76"/>
    </location>
</feature>
<keyword evidence="5" id="KW-0949">S-adenosyl-L-methionine</keyword>
<reference evidence="14" key="1">
    <citation type="journal article" date="2019" name="Nat. Commun.">
        <title>Genome-wide association mapping of date palm fruit traits.</title>
        <authorList>
            <person name="Hazzouri K.M."/>
            <person name="Gros-Balthazard M."/>
            <person name="Flowers J.M."/>
            <person name="Copetti D."/>
            <person name="Lemansour A."/>
            <person name="Lebrun M."/>
            <person name="Masmoudi K."/>
            <person name="Ferrand S."/>
            <person name="Dhar M.I."/>
            <person name="Fresquez Z.A."/>
            <person name="Rosas U."/>
            <person name="Zhang J."/>
            <person name="Talag J."/>
            <person name="Lee S."/>
            <person name="Kudrna D."/>
            <person name="Powell R.F."/>
            <person name="Leitch I.J."/>
            <person name="Krueger R.R."/>
            <person name="Wing R.A."/>
            <person name="Amiri K.M.A."/>
            <person name="Purugganan M.D."/>
        </authorList>
    </citation>
    <scope>NUCLEOTIDE SEQUENCE [LARGE SCALE GENOMIC DNA]</scope>
    <source>
        <strain evidence="14">cv. Khalas</strain>
    </source>
</reference>
<name>A0A8B7D4D6_PHODC</name>
<evidence type="ECO:0000259" key="13">
    <source>
        <dbReference type="PROSITE" id="PS51015"/>
    </source>
</evidence>
<evidence type="ECO:0000256" key="6">
    <source>
        <dbReference type="ARBA" id="ARBA00022853"/>
    </source>
</evidence>
<dbReference type="SMART" id="SM00468">
    <property type="entry name" value="PreSET"/>
    <property type="match status" value="1"/>
</dbReference>
<dbReference type="SMART" id="SM00508">
    <property type="entry name" value="PostSET"/>
    <property type="match status" value="1"/>
</dbReference>
<dbReference type="PROSITE" id="PS50868">
    <property type="entry name" value="POST_SET"/>
    <property type="match status" value="1"/>
</dbReference>
<evidence type="ECO:0000259" key="12">
    <source>
        <dbReference type="PROSITE" id="PS50868"/>
    </source>
</evidence>
<dbReference type="InterPro" id="IPR003105">
    <property type="entry name" value="SRA_YDG"/>
</dbReference>
<dbReference type="Gene3D" id="2.170.270.10">
    <property type="entry name" value="SET domain"/>
    <property type="match status" value="1"/>
</dbReference>
<dbReference type="Proteomes" id="UP000228380">
    <property type="component" value="Chromosome 4"/>
</dbReference>
<dbReference type="Gene3D" id="2.30.280.10">
    <property type="entry name" value="SRA-YDG"/>
    <property type="match status" value="1"/>
</dbReference>
<proteinExistence type="predicted"/>
<dbReference type="GO" id="GO:0005634">
    <property type="term" value="C:nucleus"/>
    <property type="evidence" value="ECO:0007669"/>
    <property type="project" value="UniProtKB-SubCell"/>
</dbReference>
<dbReference type="InterPro" id="IPR003616">
    <property type="entry name" value="Post-SET_dom"/>
</dbReference>
<dbReference type="GO" id="GO:0005694">
    <property type="term" value="C:chromosome"/>
    <property type="evidence" value="ECO:0007669"/>
    <property type="project" value="UniProtKB-SubCell"/>
</dbReference>
<keyword evidence="7 8" id="KW-0539">Nucleus</keyword>
<evidence type="ECO:0000256" key="5">
    <source>
        <dbReference type="ARBA" id="ARBA00022691"/>
    </source>
</evidence>
<keyword evidence="2" id="KW-0158">Chromosome</keyword>
<dbReference type="PROSITE" id="PS51015">
    <property type="entry name" value="YDG"/>
    <property type="match status" value="1"/>
</dbReference>
<dbReference type="Pfam" id="PF00856">
    <property type="entry name" value="SET"/>
    <property type="match status" value="1"/>
</dbReference>
<dbReference type="InterPro" id="IPR001214">
    <property type="entry name" value="SET_dom"/>
</dbReference>
<evidence type="ECO:0000256" key="7">
    <source>
        <dbReference type="ARBA" id="ARBA00023242"/>
    </source>
</evidence>
<dbReference type="PROSITE" id="PS51575">
    <property type="entry name" value="SAM_MT43_SUVAR39_2"/>
    <property type="match status" value="1"/>
</dbReference>
<evidence type="ECO:0000256" key="4">
    <source>
        <dbReference type="ARBA" id="ARBA00022679"/>
    </source>
</evidence>
<dbReference type="Pfam" id="PF05033">
    <property type="entry name" value="Pre-SET"/>
    <property type="match status" value="1"/>
</dbReference>
<dbReference type="Pfam" id="PF02182">
    <property type="entry name" value="SAD_SRA"/>
    <property type="match status" value="1"/>
</dbReference>
<dbReference type="GeneID" id="103723719"/>
<dbReference type="PANTHER" id="PTHR45660">
    <property type="entry name" value="HISTONE-LYSINE N-METHYLTRANSFERASE SETMAR"/>
    <property type="match status" value="1"/>
</dbReference>
<dbReference type="InterPro" id="IPR051357">
    <property type="entry name" value="H3K9_HMTase_SUVAR3-9"/>
</dbReference>